<evidence type="ECO:0000313" key="4">
    <source>
        <dbReference type="Proteomes" id="UP000022141"/>
    </source>
</evidence>
<dbReference type="PATRIC" id="fig|1454004.3.peg.999"/>
<comment type="caution">
    <text evidence="3">The sequence shown here is derived from an EMBL/GenBank/DDBJ whole genome shotgun (WGS) entry which is preliminary data.</text>
</comment>
<keyword evidence="2" id="KW-0732">Signal</keyword>
<feature type="region of interest" description="Disordered" evidence="1">
    <location>
        <begin position="29"/>
        <end position="66"/>
    </location>
</feature>
<evidence type="ECO:0000313" key="3">
    <source>
        <dbReference type="EMBL" id="EXI90245.1"/>
    </source>
</evidence>
<reference evidence="3" key="1">
    <citation type="submission" date="2014-02" db="EMBL/GenBank/DDBJ databases">
        <title>Expanding our view of genomic diversity in Candidatus Accumulibacter clades.</title>
        <authorList>
            <person name="Skennerton C.T."/>
            <person name="Barr J.J."/>
            <person name="Slater F.R."/>
            <person name="Bond P.L."/>
            <person name="Tyson G.W."/>
        </authorList>
    </citation>
    <scope>NUCLEOTIDE SEQUENCE [LARGE SCALE GENOMIC DNA]</scope>
</reference>
<protein>
    <submittedName>
        <fullName evidence="3">Uncharacterized protein</fullName>
    </submittedName>
</protein>
<evidence type="ECO:0000256" key="1">
    <source>
        <dbReference type="SAM" id="MobiDB-lite"/>
    </source>
</evidence>
<dbReference type="Proteomes" id="UP000022141">
    <property type="component" value="Unassembled WGS sequence"/>
</dbReference>
<accession>A0A011QMH3</accession>
<name>A0A011QMH3_ACCRE</name>
<dbReference type="eggNOG" id="ENOG5033AM4">
    <property type="taxonomic scope" value="Bacteria"/>
</dbReference>
<feature type="signal peptide" evidence="2">
    <location>
        <begin position="1"/>
        <end position="26"/>
    </location>
</feature>
<proteinExistence type="predicted"/>
<feature type="compositionally biased region" description="Basic and acidic residues" evidence="1">
    <location>
        <begin position="30"/>
        <end position="44"/>
    </location>
</feature>
<gene>
    <name evidence="3" type="ORF">AW11_00948</name>
</gene>
<keyword evidence="4" id="KW-1185">Reference proteome</keyword>
<feature type="chain" id="PRO_5001462183" evidence="2">
    <location>
        <begin position="27"/>
        <end position="66"/>
    </location>
</feature>
<dbReference type="STRING" id="1454004.AW11_00948"/>
<dbReference type="EMBL" id="JEMY01000008">
    <property type="protein sequence ID" value="EXI90245.1"/>
    <property type="molecule type" value="Genomic_DNA"/>
</dbReference>
<evidence type="ECO:0000256" key="2">
    <source>
        <dbReference type="SAM" id="SignalP"/>
    </source>
</evidence>
<dbReference type="AlphaFoldDB" id="A0A011QMH3"/>
<organism evidence="3 4">
    <name type="scientific">Accumulibacter regalis</name>
    <dbReference type="NCBI Taxonomy" id="522306"/>
    <lineage>
        <taxon>Bacteria</taxon>
        <taxon>Pseudomonadati</taxon>
        <taxon>Pseudomonadota</taxon>
        <taxon>Betaproteobacteria</taxon>
        <taxon>Candidatus Accumulibacter</taxon>
    </lineage>
</organism>
<sequence length="66" mass="6880">MKLGKTVSTALLIGVSALLLTLPACQKQEGPAEKAGKEMDKAVEKVGQQIEKAGESVQDAAKDAKK</sequence>